<proteinExistence type="predicted"/>
<name>A0A178U757_ARATH</name>
<reference evidence="2" key="2">
    <citation type="submission" date="2016-03" db="EMBL/GenBank/DDBJ databases">
        <title>Full-length assembly of Arabidopsis thaliana Ler reveals the complement of translocations and inversions.</title>
        <authorList>
            <person name="Zapata L."/>
            <person name="Schneeberger K."/>
            <person name="Ossowski S."/>
        </authorList>
    </citation>
    <scope>NUCLEOTIDE SEQUENCE [LARGE SCALE GENOMIC DNA]</scope>
    <source>
        <tissue evidence="2">Leaf</tissue>
    </source>
</reference>
<dbReference type="GeneID" id="2746219"/>
<organism evidence="2 4">
    <name type="scientific">Arabidopsis thaliana</name>
    <name type="common">Mouse-ear cress</name>
    <dbReference type="NCBI Taxonomy" id="3702"/>
    <lineage>
        <taxon>Eukaryota</taxon>
        <taxon>Viridiplantae</taxon>
        <taxon>Streptophyta</taxon>
        <taxon>Embryophyta</taxon>
        <taxon>Tracheophyta</taxon>
        <taxon>Spermatophyta</taxon>
        <taxon>Magnoliopsida</taxon>
        <taxon>eudicotyledons</taxon>
        <taxon>Gunneridae</taxon>
        <taxon>Pentapetalae</taxon>
        <taxon>rosids</taxon>
        <taxon>malvids</taxon>
        <taxon>Brassicales</taxon>
        <taxon>Brassicaceae</taxon>
        <taxon>Camelineae</taxon>
        <taxon>Arabidopsis</taxon>
    </lineage>
</organism>
<dbReference type="AlphaFoldDB" id="A0A178U757"/>
<dbReference type="ExpressionAtlas" id="A0A178U757">
    <property type="expression patterns" value="baseline and differential"/>
</dbReference>
<sequence>MIGFFLQHRRQWKRESFDLSSQSSLSVAISAVGLWSSSMETRIRSPPCRTLRSFFSSLIKS</sequence>
<evidence type="ECO:0000313" key="1">
    <source>
        <dbReference type="Araport" id="AT5G67245"/>
    </source>
</evidence>
<dbReference type="Proteomes" id="UP000426265">
    <property type="component" value="Unassembled WGS sequence"/>
</dbReference>
<reference evidence="3 5" key="3">
    <citation type="submission" date="2019-11" db="EMBL/GenBank/DDBJ databases">
        <authorList>
            <person name="Jiao W.-B."/>
            <person name="Schneeberger K."/>
        </authorList>
    </citation>
    <scope>NUCLEOTIDE SEQUENCE [LARGE SCALE GENOMIC DNA]</scope>
    <source>
        <strain evidence="5">cv. An-1</strain>
    </source>
</reference>
<dbReference type="EMBL" id="LUHQ01000005">
    <property type="protein sequence ID" value="OAO89748.1"/>
    <property type="molecule type" value="Genomic_DNA"/>
</dbReference>
<reference evidence="4" key="1">
    <citation type="journal article" date="2016" name="Proc. Natl. Acad. Sci. U.S.A.">
        <title>Chromosome-level assembly of Arabidopsis thaliana Ler reveals the extent of translocation and inversion polymorphisms.</title>
        <authorList>
            <person name="Zapata L."/>
            <person name="Ding J."/>
            <person name="Willing E.M."/>
            <person name="Hartwig B."/>
            <person name="Bezdan D."/>
            <person name="Jiao W.B."/>
            <person name="Patel V."/>
            <person name="Velikkakam James G."/>
            <person name="Koornneef M."/>
            <person name="Ossowski S."/>
            <person name="Schneeberger K."/>
        </authorList>
    </citation>
    <scope>NUCLEOTIDE SEQUENCE [LARGE SCALE GENOMIC DNA]</scope>
    <source>
        <strain evidence="4">cv. Landsberg erecta</strain>
    </source>
</reference>
<evidence type="ECO:0000313" key="5">
    <source>
        <dbReference type="Proteomes" id="UP000426265"/>
    </source>
</evidence>
<dbReference type="Araport" id="AT5G67245"/>
<protein>
    <submittedName>
        <fullName evidence="2">Uncharacterized protein</fullName>
    </submittedName>
</protein>
<dbReference type="RefSeq" id="NP_975006.1">
    <property type="nucleotide sequence ID" value="NM_203277.2"/>
</dbReference>
<evidence type="ECO:0000313" key="2">
    <source>
        <dbReference type="EMBL" id="OAO89748.1"/>
    </source>
</evidence>
<accession>A0A178U757</accession>
<dbReference type="EMBL" id="CACRSJ010000110">
    <property type="protein sequence ID" value="VYS71687.1"/>
    <property type="molecule type" value="Genomic_DNA"/>
</dbReference>
<evidence type="ECO:0000313" key="4">
    <source>
        <dbReference type="Proteomes" id="UP000078284"/>
    </source>
</evidence>
<gene>
    <name evidence="1" type="ordered locus">At5g67245</name>
    <name evidence="2" type="ordered locus">AXX17_At5g66630</name>
    <name evidence="3" type="ORF">AN1_LOCUS27061</name>
</gene>
<dbReference type="KEGG" id="ath:AT5G67245"/>
<dbReference type="Proteomes" id="UP000078284">
    <property type="component" value="Chromosome 5"/>
</dbReference>
<evidence type="ECO:0000313" key="3">
    <source>
        <dbReference type="EMBL" id="VYS71687.1"/>
    </source>
</evidence>